<keyword evidence="1" id="KW-1133">Transmembrane helix</keyword>
<name>A0A1F5PJ23_9BACT</name>
<sequence>MNSFWLKIFVIAIIFAAEALYIFSEILSAKYYSQPESNFLQILGKILIITIVGSVLILTGYMLGFRAFKNIWIVSVISITSILILEPILAYTIFGQLPTRGALIGLILGTVGFATTIFVK</sequence>
<gene>
    <name evidence="2" type="ORF">A3E29_00595</name>
</gene>
<feature type="transmembrane region" description="Helical" evidence="1">
    <location>
        <begin position="5"/>
        <end position="23"/>
    </location>
</feature>
<feature type="transmembrane region" description="Helical" evidence="1">
    <location>
        <begin position="71"/>
        <end position="94"/>
    </location>
</feature>
<accession>A0A1F5PJ23</accession>
<dbReference type="Proteomes" id="UP000177682">
    <property type="component" value="Unassembled WGS sequence"/>
</dbReference>
<reference evidence="2 3" key="1">
    <citation type="journal article" date="2016" name="Nat. Commun.">
        <title>Thousands of microbial genomes shed light on interconnected biogeochemical processes in an aquifer system.</title>
        <authorList>
            <person name="Anantharaman K."/>
            <person name="Brown C.T."/>
            <person name="Hug L.A."/>
            <person name="Sharon I."/>
            <person name="Castelle C.J."/>
            <person name="Probst A.J."/>
            <person name="Thomas B.C."/>
            <person name="Singh A."/>
            <person name="Wilkins M.J."/>
            <person name="Karaoz U."/>
            <person name="Brodie E.L."/>
            <person name="Williams K.H."/>
            <person name="Hubbard S.S."/>
            <person name="Banfield J.F."/>
        </authorList>
    </citation>
    <scope>NUCLEOTIDE SEQUENCE [LARGE SCALE GENOMIC DNA]</scope>
</reference>
<keyword evidence="1" id="KW-0472">Membrane</keyword>
<feature type="transmembrane region" description="Helical" evidence="1">
    <location>
        <begin position="43"/>
        <end position="64"/>
    </location>
</feature>
<proteinExistence type="predicted"/>
<comment type="caution">
    <text evidence="2">The sequence shown here is derived from an EMBL/GenBank/DDBJ whole genome shotgun (WGS) entry which is preliminary data.</text>
</comment>
<feature type="transmembrane region" description="Helical" evidence="1">
    <location>
        <begin position="100"/>
        <end position="119"/>
    </location>
</feature>
<dbReference type="EMBL" id="MFEY01000009">
    <property type="protein sequence ID" value="OGE89700.1"/>
    <property type="molecule type" value="Genomic_DNA"/>
</dbReference>
<protein>
    <recommendedName>
        <fullName evidence="4">EamA domain-containing protein</fullName>
    </recommendedName>
</protein>
<dbReference type="AlphaFoldDB" id="A0A1F5PJ23"/>
<evidence type="ECO:0008006" key="4">
    <source>
        <dbReference type="Google" id="ProtNLM"/>
    </source>
</evidence>
<evidence type="ECO:0000313" key="2">
    <source>
        <dbReference type="EMBL" id="OGE89700.1"/>
    </source>
</evidence>
<evidence type="ECO:0000313" key="3">
    <source>
        <dbReference type="Proteomes" id="UP000177682"/>
    </source>
</evidence>
<organism evidence="2 3">
    <name type="scientific">Candidatus Doudnabacteria bacterium RIFCSPHIGHO2_12_FULL_48_16</name>
    <dbReference type="NCBI Taxonomy" id="1817838"/>
    <lineage>
        <taxon>Bacteria</taxon>
        <taxon>Candidatus Doudnaibacteriota</taxon>
    </lineage>
</organism>
<keyword evidence="1" id="KW-0812">Transmembrane</keyword>
<evidence type="ECO:0000256" key="1">
    <source>
        <dbReference type="SAM" id="Phobius"/>
    </source>
</evidence>